<evidence type="ECO:0000313" key="7">
    <source>
        <dbReference type="EMBL" id="KAJ9143502.1"/>
    </source>
</evidence>
<evidence type="ECO:0000256" key="5">
    <source>
        <dbReference type="SAM" id="SignalP"/>
    </source>
</evidence>
<dbReference type="Proteomes" id="UP001174694">
    <property type="component" value="Unassembled WGS sequence"/>
</dbReference>
<reference evidence="7" key="1">
    <citation type="submission" date="2022-07" db="EMBL/GenBank/DDBJ databases">
        <title>Fungi with potential for degradation of polypropylene.</title>
        <authorList>
            <person name="Gostincar C."/>
        </authorList>
    </citation>
    <scope>NUCLEOTIDE SEQUENCE</scope>
    <source>
        <strain evidence="7">EXF-13308</strain>
    </source>
</reference>
<gene>
    <name evidence="7" type="ORF">NKR23_g6564</name>
</gene>
<dbReference type="Pfam" id="PF16541">
    <property type="entry name" value="AltA1"/>
    <property type="match status" value="1"/>
</dbReference>
<evidence type="ECO:0000256" key="2">
    <source>
        <dbReference type="ARBA" id="ARBA00022525"/>
    </source>
</evidence>
<feature type="signal peptide" evidence="5">
    <location>
        <begin position="1"/>
        <end position="18"/>
    </location>
</feature>
<comment type="caution">
    <text evidence="7">The sequence shown here is derived from an EMBL/GenBank/DDBJ whole genome shotgun (WGS) entry which is preliminary data.</text>
</comment>
<proteinExistence type="predicted"/>
<evidence type="ECO:0000256" key="3">
    <source>
        <dbReference type="ARBA" id="ARBA00022729"/>
    </source>
</evidence>
<evidence type="ECO:0000256" key="4">
    <source>
        <dbReference type="ARBA" id="ARBA00023157"/>
    </source>
</evidence>
<keyword evidence="3 5" id="KW-0732">Signal</keyword>
<evidence type="ECO:0000259" key="6">
    <source>
        <dbReference type="Pfam" id="PF16541"/>
    </source>
</evidence>
<protein>
    <recommendedName>
        <fullName evidence="6">AA1-like domain-containing protein</fullName>
    </recommendedName>
</protein>
<evidence type="ECO:0000313" key="8">
    <source>
        <dbReference type="Proteomes" id="UP001174694"/>
    </source>
</evidence>
<dbReference type="GO" id="GO:0005576">
    <property type="term" value="C:extracellular region"/>
    <property type="evidence" value="ECO:0007669"/>
    <property type="project" value="UniProtKB-SubCell"/>
</dbReference>
<sequence length="193" mass="21005">MQNIVLTSLFAFSSMAAATPVKLLARDGGCSDTSFHDFEWTIKDFDYHASYIFTTPAHQNSWGYVNFNITNPAVPFTVPCSAASSQLSDFFYGTQIYTCTLPEDAPAGAGPTTFTFSRPSGELAVNQTWTCSDVDPQYPTTFGGSGSLNFTLDCTDTTWTNPNWTIGQIYSDREVKCAPVDVPLKPSQLTAVA</sequence>
<feature type="domain" description="AA1-like" evidence="6">
    <location>
        <begin position="42"/>
        <end position="177"/>
    </location>
</feature>
<dbReference type="InterPro" id="IPR032382">
    <property type="entry name" value="AltA1"/>
</dbReference>
<dbReference type="EMBL" id="JANBVO010000019">
    <property type="protein sequence ID" value="KAJ9143502.1"/>
    <property type="molecule type" value="Genomic_DNA"/>
</dbReference>
<dbReference type="AlphaFoldDB" id="A0AA38VP31"/>
<keyword evidence="8" id="KW-1185">Reference proteome</keyword>
<evidence type="ECO:0000256" key="1">
    <source>
        <dbReference type="ARBA" id="ARBA00004613"/>
    </source>
</evidence>
<keyword evidence="4" id="KW-1015">Disulfide bond</keyword>
<organism evidence="7 8">
    <name type="scientific">Pleurostoma richardsiae</name>
    <dbReference type="NCBI Taxonomy" id="41990"/>
    <lineage>
        <taxon>Eukaryota</taxon>
        <taxon>Fungi</taxon>
        <taxon>Dikarya</taxon>
        <taxon>Ascomycota</taxon>
        <taxon>Pezizomycotina</taxon>
        <taxon>Sordariomycetes</taxon>
        <taxon>Sordariomycetidae</taxon>
        <taxon>Calosphaeriales</taxon>
        <taxon>Pleurostomataceae</taxon>
        <taxon>Pleurostoma</taxon>
    </lineage>
</organism>
<accession>A0AA38VP31</accession>
<name>A0AA38VP31_9PEZI</name>
<comment type="subcellular location">
    <subcellularLocation>
        <location evidence="1">Secreted</location>
    </subcellularLocation>
</comment>
<keyword evidence="2" id="KW-0964">Secreted</keyword>
<feature type="chain" id="PRO_5041269984" description="AA1-like domain-containing protein" evidence="5">
    <location>
        <begin position="19"/>
        <end position="193"/>
    </location>
</feature>